<evidence type="ECO:0000256" key="1">
    <source>
        <dbReference type="SAM" id="Phobius"/>
    </source>
</evidence>
<keyword evidence="1" id="KW-0472">Membrane</keyword>
<protein>
    <submittedName>
        <fullName evidence="2">DUF445 domain-containing protein</fullName>
    </submittedName>
</protein>
<accession>A0ABW3L2Q9</accession>
<dbReference type="EMBL" id="JBHTKL010000005">
    <property type="protein sequence ID" value="MFD1020270.1"/>
    <property type="molecule type" value="Genomic_DNA"/>
</dbReference>
<gene>
    <name evidence="2" type="ORF">ACFQ2J_13865</name>
</gene>
<evidence type="ECO:0000313" key="3">
    <source>
        <dbReference type="Proteomes" id="UP001596990"/>
    </source>
</evidence>
<keyword evidence="1" id="KW-0812">Transmembrane</keyword>
<organism evidence="2 3">
    <name type="scientific">Thalassobacillus hwangdonensis</name>
    <dbReference type="NCBI Taxonomy" id="546108"/>
    <lineage>
        <taxon>Bacteria</taxon>
        <taxon>Bacillati</taxon>
        <taxon>Bacillota</taxon>
        <taxon>Bacilli</taxon>
        <taxon>Bacillales</taxon>
        <taxon>Bacillaceae</taxon>
        <taxon>Thalassobacillus</taxon>
    </lineage>
</organism>
<feature type="transmembrane region" description="Helical" evidence="1">
    <location>
        <begin position="9"/>
        <end position="26"/>
    </location>
</feature>
<feature type="transmembrane region" description="Helical" evidence="1">
    <location>
        <begin position="403"/>
        <end position="423"/>
    </location>
</feature>
<evidence type="ECO:0000313" key="2">
    <source>
        <dbReference type="EMBL" id="MFD1020270.1"/>
    </source>
</evidence>
<dbReference type="Proteomes" id="UP001596990">
    <property type="component" value="Unassembled WGS sequence"/>
</dbReference>
<feature type="transmembrane region" description="Helical" evidence="1">
    <location>
        <begin position="38"/>
        <end position="57"/>
    </location>
</feature>
<comment type="caution">
    <text evidence="2">The sequence shown here is derived from an EMBL/GenBank/DDBJ whole genome shotgun (WGS) entry which is preliminary data.</text>
</comment>
<keyword evidence="3" id="KW-1185">Reference proteome</keyword>
<reference evidence="3" key="1">
    <citation type="journal article" date="2019" name="Int. J. Syst. Evol. Microbiol.">
        <title>The Global Catalogue of Microorganisms (GCM) 10K type strain sequencing project: providing services to taxonomists for standard genome sequencing and annotation.</title>
        <authorList>
            <consortium name="The Broad Institute Genomics Platform"/>
            <consortium name="The Broad Institute Genome Sequencing Center for Infectious Disease"/>
            <person name="Wu L."/>
            <person name="Ma J."/>
        </authorList>
    </citation>
    <scope>NUCLEOTIDE SEQUENCE [LARGE SCALE GENOMIC DNA]</scope>
    <source>
        <strain evidence="3">CCUG 56607</strain>
    </source>
</reference>
<name>A0ABW3L2Q9_9BACI</name>
<dbReference type="RefSeq" id="WP_386061560.1">
    <property type="nucleotide sequence ID" value="NZ_JBHTKL010000005.1"/>
</dbReference>
<dbReference type="PANTHER" id="PTHR38442:SF1">
    <property type="entry name" value="INNER MEMBRANE PROTEIN"/>
    <property type="match status" value="1"/>
</dbReference>
<keyword evidence="1" id="KW-1133">Transmembrane helix</keyword>
<dbReference type="InterPro" id="IPR007383">
    <property type="entry name" value="DUF445"/>
</dbReference>
<sequence>MQKNNKHKATIVLGCATLGYLVAYPFHQNTVGGALTSMFSAAMIGGVADWFAVTGLFRQPLGIKWPNWLRTQVIPKNRERLMQTITEMVEEDLLTKANIREHLERYEVDAVLVDYLQNHGGKEDIQAIIQQILQDIIMKLEPEEIGELIETLIKENGEHINISPLLANALDWSIKNGYDLSILTFILNELKRLISHENMHALIVDSVENVIDSYESGMKRRKMANSIIGNLSGLDTSEIADRIQDAIVNFLEAMKHPSHPVHSRLMHYVHDLPGQLRSDEKLQQKVEHFKNEALQRMNISSPIAHWIQSFQQTTAVTMAEGNVQEWQKQLDSQINQFIDRFEKDRKQRKALDNRVKKVIYQLVDTYQPRIGKLVRMNLGAYNDDDLVRFIEEKAGNDLQMIRINGSVIGGLAGLVIYLTTFWWV</sequence>
<dbReference type="Pfam" id="PF04286">
    <property type="entry name" value="DUF445"/>
    <property type="match status" value="1"/>
</dbReference>
<proteinExistence type="predicted"/>
<dbReference type="PANTHER" id="PTHR38442">
    <property type="entry name" value="INNER MEMBRANE PROTEIN-RELATED"/>
    <property type="match status" value="1"/>
</dbReference>